<dbReference type="InterPro" id="IPR011944">
    <property type="entry name" value="Steroid_delta5-4_isomerase"/>
</dbReference>
<dbReference type="Gene3D" id="3.10.450.50">
    <property type="match status" value="1"/>
</dbReference>
<evidence type="ECO:0000313" key="3">
    <source>
        <dbReference type="Proteomes" id="UP001302316"/>
    </source>
</evidence>
<evidence type="ECO:0000259" key="1">
    <source>
        <dbReference type="Pfam" id="PF14534"/>
    </source>
</evidence>
<name>A0AAP6JGV2_9GAMM</name>
<sequence length="129" mass="14684">MQKQSDIGTEIRRMDEQFTTQFAAHDAEALSKLYTDDALVLAPGEDMIQGQSALKKYWKRVFDSGLKSTKLEPISVERFGDIALDAGRYTMVGEDGKTLDEGKYLIAWKYANGNWRIHRDAWTSKLPVH</sequence>
<dbReference type="Proteomes" id="UP001302316">
    <property type="component" value="Unassembled WGS sequence"/>
</dbReference>
<reference evidence="2 3" key="1">
    <citation type="submission" date="2023-12" db="EMBL/GenBank/DDBJ databases">
        <title>Whole-genome sequencing of halo(alkali)philic microorganisms from hypersaline lakes.</title>
        <authorList>
            <person name="Sorokin D.Y."/>
            <person name="Merkel A.Y."/>
            <person name="Messina E."/>
            <person name="Yakimov M."/>
        </authorList>
    </citation>
    <scope>NUCLEOTIDE SEQUENCE [LARGE SCALE GENOMIC DNA]</scope>
    <source>
        <strain evidence="2 3">AB-CW1</strain>
    </source>
</reference>
<keyword evidence="3" id="KW-1185">Reference proteome</keyword>
<dbReference type="SUPFAM" id="SSF54427">
    <property type="entry name" value="NTF2-like"/>
    <property type="match status" value="1"/>
</dbReference>
<dbReference type="CDD" id="cd00531">
    <property type="entry name" value="NTF2_like"/>
    <property type="match status" value="1"/>
</dbReference>
<feature type="domain" description="DUF4440" evidence="1">
    <location>
        <begin position="11"/>
        <end position="117"/>
    </location>
</feature>
<organism evidence="2 3">
    <name type="scientific">Natronospira elongata</name>
    <dbReference type="NCBI Taxonomy" id="3110268"/>
    <lineage>
        <taxon>Bacteria</taxon>
        <taxon>Pseudomonadati</taxon>
        <taxon>Pseudomonadota</taxon>
        <taxon>Gammaproteobacteria</taxon>
        <taxon>Natronospirales</taxon>
        <taxon>Natronospiraceae</taxon>
        <taxon>Natronospira</taxon>
    </lineage>
</organism>
<dbReference type="InterPro" id="IPR027843">
    <property type="entry name" value="DUF4440"/>
</dbReference>
<dbReference type="InterPro" id="IPR032710">
    <property type="entry name" value="NTF2-like_dom_sf"/>
</dbReference>
<dbReference type="RefSeq" id="WP_346053341.1">
    <property type="nucleotide sequence ID" value="NZ_JAYGII010000059.1"/>
</dbReference>
<protein>
    <submittedName>
        <fullName evidence="2">SgcJ/EcaC family oxidoreductase</fullName>
    </submittedName>
</protein>
<comment type="caution">
    <text evidence="2">The sequence shown here is derived from an EMBL/GenBank/DDBJ whole genome shotgun (WGS) entry which is preliminary data.</text>
</comment>
<dbReference type="EMBL" id="JAYGII010000059">
    <property type="protein sequence ID" value="MEA5446800.1"/>
    <property type="molecule type" value="Genomic_DNA"/>
</dbReference>
<dbReference type="Pfam" id="PF14534">
    <property type="entry name" value="DUF4440"/>
    <property type="match status" value="1"/>
</dbReference>
<evidence type="ECO:0000313" key="2">
    <source>
        <dbReference type="EMBL" id="MEA5446800.1"/>
    </source>
</evidence>
<proteinExistence type="predicted"/>
<dbReference type="NCBIfam" id="TIGR02246">
    <property type="entry name" value="SgcJ/EcaC family oxidoreductase"/>
    <property type="match status" value="1"/>
</dbReference>
<gene>
    <name evidence="2" type="ORF">VCB98_13315</name>
</gene>
<accession>A0AAP6JGV2</accession>
<dbReference type="AlphaFoldDB" id="A0AAP6JGV2"/>